<evidence type="ECO:0000313" key="2">
    <source>
        <dbReference type="EMBL" id="MBK1854461.1"/>
    </source>
</evidence>
<dbReference type="RefSeq" id="WP_309489069.1">
    <property type="nucleotide sequence ID" value="NZ_JAENIG010000003.1"/>
</dbReference>
<dbReference type="AlphaFoldDB" id="A0AAE2SAF2"/>
<evidence type="ECO:0000313" key="3">
    <source>
        <dbReference type="Proteomes" id="UP000634206"/>
    </source>
</evidence>
<keyword evidence="1" id="KW-1133">Transmembrane helix</keyword>
<gene>
    <name evidence="2" type="ORF">JIN83_05795</name>
</gene>
<comment type="caution">
    <text evidence="2">The sequence shown here is derived from an EMBL/GenBank/DDBJ whole genome shotgun (WGS) entry which is preliminary data.</text>
</comment>
<keyword evidence="1" id="KW-0812">Transmembrane</keyword>
<dbReference type="InterPro" id="IPR012902">
    <property type="entry name" value="N_methyl_site"/>
</dbReference>
<dbReference type="NCBIfam" id="TIGR02532">
    <property type="entry name" value="IV_pilin_GFxxxE"/>
    <property type="match status" value="1"/>
</dbReference>
<organism evidence="2 3">
    <name type="scientific">Oceaniferula flava</name>
    <dbReference type="NCBI Taxonomy" id="2800421"/>
    <lineage>
        <taxon>Bacteria</taxon>
        <taxon>Pseudomonadati</taxon>
        <taxon>Verrucomicrobiota</taxon>
        <taxon>Verrucomicrobiia</taxon>
        <taxon>Verrucomicrobiales</taxon>
        <taxon>Verrucomicrobiaceae</taxon>
        <taxon>Oceaniferula</taxon>
    </lineage>
</organism>
<accession>A0AAE2SAF2</accession>
<name>A0AAE2SAF2_9BACT</name>
<evidence type="ECO:0000256" key="1">
    <source>
        <dbReference type="SAM" id="Phobius"/>
    </source>
</evidence>
<keyword evidence="1" id="KW-0472">Membrane</keyword>
<feature type="transmembrane region" description="Helical" evidence="1">
    <location>
        <begin position="16"/>
        <end position="39"/>
    </location>
</feature>
<protein>
    <submittedName>
        <fullName evidence="2">Type II secretion system protein</fullName>
    </submittedName>
</protein>
<dbReference type="Proteomes" id="UP000634206">
    <property type="component" value="Unassembled WGS sequence"/>
</dbReference>
<keyword evidence="3" id="KW-1185">Reference proteome</keyword>
<dbReference type="EMBL" id="JAENIG010000003">
    <property type="protein sequence ID" value="MBK1854461.1"/>
    <property type="molecule type" value="Genomic_DNA"/>
</dbReference>
<reference evidence="2" key="1">
    <citation type="submission" date="2021-01" db="EMBL/GenBank/DDBJ databases">
        <title>Modified the classification status of verrucomicrobia.</title>
        <authorList>
            <person name="Feng X."/>
        </authorList>
    </citation>
    <scope>NUCLEOTIDE SEQUENCE</scope>
    <source>
        <strain evidence="2">5K15</strain>
    </source>
</reference>
<proteinExistence type="predicted"/>
<sequence length="181" mass="19759">MITCTTSSPAARQGGFTLMEMTIVILVGSMIAIMSLVLFNNQLATYRIINTQNFLIHEAPQIENSLNRITSRANFFRLYPTLEDAEAGTNATITDAQVIALQFSGIAQAADSFGVIAFDSDENKLNYYHLASMAELAVATPEWSISSQVSDANFFVQNGVLRFKLTGANGAEIIYSTTTLR</sequence>